<feature type="region of interest" description="Disordered" evidence="8">
    <location>
        <begin position="2750"/>
        <end position="2785"/>
    </location>
</feature>
<proteinExistence type="predicted"/>
<comment type="caution">
    <text evidence="12">The sequence shown here is derived from an EMBL/GenBank/DDBJ whole genome shotgun (WGS) entry which is preliminary data.</text>
</comment>
<protein>
    <recommendedName>
        <fullName evidence="2">ubiquitinyl hydrolase 1</fullName>
        <ecNumber evidence="2">3.4.19.12</ecNumber>
    </recommendedName>
</protein>
<evidence type="ECO:0000256" key="8">
    <source>
        <dbReference type="SAM" id="MobiDB-lite"/>
    </source>
</evidence>
<dbReference type="Pfam" id="PF12340">
    <property type="entry name" value="DUF3638"/>
    <property type="match status" value="1"/>
</dbReference>
<dbReference type="Pfam" id="PF12359">
    <property type="entry name" value="DUF3645"/>
    <property type="match status" value="1"/>
</dbReference>
<accession>A0AAW0CNU4</accession>
<evidence type="ECO:0000256" key="4">
    <source>
        <dbReference type="ARBA" id="ARBA00022786"/>
    </source>
</evidence>
<dbReference type="InterPro" id="IPR022099">
    <property type="entry name" value="DUF3638"/>
</dbReference>
<dbReference type="InterPro" id="IPR046541">
    <property type="entry name" value="DUF6606"/>
</dbReference>
<dbReference type="GO" id="GO:0004843">
    <property type="term" value="F:cysteine-type deubiquitinase activity"/>
    <property type="evidence" value="ECO:0007669"/>
    <property type="project" value="UniProtKB-EC"/>
</dbReference>
<feature type="compositionally biased region" description="Basic and acidic residues" evidence="8">
    <location>
        <begin position="2753"/>
        <end position="2773"/>
    </location>
</feature>
<keyword evidence="6" id="KW-0788">Thiol protease</keyword>
<comment type="catalytic activity">
    <reaction evidence="1">
        <text>Thiol-dependent hydrolysis of ester, thioester, amide, peptide and isopeptide bonds formed by the C-terminal Gly of ubiquitin (a 76-residue protein attached to proteins as an intracellular targeting signal).</text>
        <dbReference type="EC" id="3.4.19.12"/>
    </reaction>
</comment>
<evidence type="ECO:0000256" key="1">
    <source>
        <dbReference type="ARBA" id="ARBA00000707"/>
    </source>
</evidence>
<gene>
    <name evidence="12" type="ORF">VNI00_009938</name>
</gene>
<keyword evidence="13" id="KW-1185">Reference proteome</keyword>
<evidence type="ECO:0000259" key="9">
    <source>
        <dbReference type="Pfam" id="PF12340"/>
    </source>
</evidence>
<feature type="domain" description="DUF3645" evidence="10">
    <location>
        <begin position="2303"/>
        <end position="2335"/>
    </location>
</feature>
<evidence type="ECO:0000256" key="6">
    <source>
        <dbReference type="ARBA" id="ARBA00022807"/>
    </source>
</evidence>
<keyword evidence="3" id="KW-0645">Protease</keyword>
<evidence type="ECO:0000256" key="3">
    <source>
        <dbReference type="ARBA" id="ARBA00022670"/>
    </source>
</evidence>
<evidence type="ECO:0000259" key="11">
    <source>
        <dbReference type="Pfam" id="PF20255"/>
    </source>
</evidence>
<dbReference type="InterPro" id="IPR022105">
    <property type="entry name" value="DUF3645"/>
</dbReference>
<evidence type="ECO:0000313" key="13">
    <source>
        <dbReference type="Proteomes" id="UP001383192"/>
    </source>
</evidence>
<feature type="domain" description="DUF3638" evidence="9">
    <location>
        <begin position="1959"/>
        <end position="2180"/>
    </location>
</feature>
<dbReference type="EMBL" id="JAYKXP010000038">
    <property type="protein sequence ID" value="KAK7040132.1"/>
    <property type="molecule type" value="Genomic_DNA"/>
</dbReference>
<organism evidence="12 13">
    <name type="scientific">Paramarasmius palmivorus</name>
    <dbReference type="NCBI Taxonomy" id="297713"/>
    <lineage>
        <taxon>Eukaryota</taxon>
        <taxon>Fungi</taxon>
        <taxon>Dikarya</taxon>
        <taxon>Basidiomycota</taxon>
        <taxon>Agaricomycotina</taxon>
        <taxon>Agaricomycetes</taxon>
        <taxon>Agaricomycetidae</taxon>
        <taxon>Agaricales</taxon>
        <taxon>Marasmiineae</taxon>
        <taxon>Marasmiaceae</taxon>
        <taxon>Paramarasmius</taxon>
    </lineage>
</organism>
<name>A0AAW0CNU4_9AGAR</name>
<reference evidence="12 13" key="1">
    <citation type="submission" date="2024-01" db="EMBL/GenBank/DDBJ databases">
        <title>A draft genome for a cacao thread blight-causing isolate of Paramarasmius palmivorus.</title>
        <authorList>
            <person name="Baruah I.K."/>
            <person name="Bukari Y."/>
            <person name="Amoako-Attah I."/>
            <person name="Meinhardt L.W."/>
            <person name="Bailey B.A."/>
            <person name="Cohen S.P."/>
        </authorList>
    </citation>
    <scope>NUCLEOTIDE SEQUENCE [LARGE SCALE GENOMIC DNA]</scope>
    <source>
        <strain evidence="12 13">GH-12</strain>
    </source>
</reference>
<feature type="coiled-coil region" evidence="7">
    <location>
        <begin position="554"/>
        <end position="596"/>
    </location>
</feature>
<keyword evidence="4" id="KW-0833">Ubl conjugation pathway</keyword>
<dbReference type="InterPro" id="IPR051346">
    <property type="entry name" value="OTU_Deubiquitinase"/>
</dbReference>
<keyword evidence="7" id="KW-0175">Coiled coil</keyword>
<dbReference type="GO" id="GO:0006508">
    <property type="term" value="P:proteolysis"/>
    <property type="evidence" value="ECO:0007669"/>
    <property type="project" value="UniProtKB-KW"/>
</dbReference>
<dbReference type="Proteomes" id="UP001383192">
    <property type="component" value="Unassembled WGS sequence"/>
</dbReference>
<dbReference type="PANTHER" id="PTHR13367">
    <property type="entry name" value="UBIQUITIN THIOESTERASE"/>
    <property type="match status" value="1"/>
</dbReference>
<feature type="domain" description="DUF6606" evidence="11">
    <location>
        <begin position="10"/>
        <end position="275"/>
    </location>
</feature>
<keyword evidence="5" id="KW-0378">Hydrolase</keyword>
<evidence type="ECO:0000256" key="5">
    <source>
        <dbReference type="ARBA" id="ARBA00022801"/>
    </source>
</evidence>
<evidence type="ECO:0000259" key="10">
    <source>
        <dbReference type="Pfam" id="PF12359"/>
    </source>
</evidence>
<evidence type="ECO:0000256" key="2">
    <source>
        <dbReference type="ARBA" id="ARBA00012759"/>
    </source>
</evidence>
<dbReference type="Pfam" id="PF20255">
    <property type="entry name" value="DUF6606"/>
    <property type="match status" value="1"/>
</dbReference>
<dbReference type="EC" id="3.4.19.12" evidence="2"/>
<sequence length="3029" mass="345533">MEDLEQLHYIVNHVFLPPKLPQECDESAENYSALCRTIFECARKYRRFIAEDEQPLWDTVVKMLEGLCTLETAEGFSQEEVQNQMLDLKCDDFLALLIRQQNAGMIIRRVGDRTIFESFEVSPTNEGVMSTQGKLICSYPGPAIAVPNNTARDPHFIFELSNFLTHMNTDVNKDAVPTTKKAGSEVTEIRDTTDPRFITELLTGILRGVGHPEEVVRISKRIADDVLWQNTLLPWRRAPIWLLIRVAIQTHLHRAIHNNQLYKSFIVFSMAKILRDGVSRKLDSDLLSCMRKKIARRLLKMGNDAPQFLAAEILEASCLTQGLLQERWDAEQARHATESLQGWDPESLDIYADTTLSLNNSRAYIERVLSNPSQTTPSSSYTPTEQPRFLNLELYSSGTLPQSIQDHGALALLDFEQAVERGLDAWISARLNDQSACKTLSTWIHQYAEEAMKIYDGNPESISIMYLTVFELWVGLDRVCVNQCPLLASYSPEVKDTLLEPLLLRKSRSMVRLEKIVEHIRLRHRGAIYHESIFSGLITYNSFVIRYYNDSPEHHHLKARIEQHARNEQRAKQEELRQLNQRHSELLRQANNHVHETYTNYWGKQRCSSSCIKCSLSRQARNMTIEVFEWPLPLDTLKANATVIELNCPLPFGIWRDTTYYVLRDLCLPASLRDETSEPEAEVCLRYYQALQPFIQSSQGRRIGFASSTKSFLNAHYRQDSIPSSEDRVCVNNGLTYNLYDTDASIWISSPFSRCTLWKRCTYHLPTGIYANLQYAVDGTSHTANEVIADQSDCHQDLTLHEYIAFASLRSGSAIQWHNMARELHSRHLTFRSAEVEMLISQAAFQIGPLSSSSLAEWEWHMELHVHDFGQMLLDELRNLGESVKSNWMEISSMRTVINLSCRLLSCAPTHGALAQKVLDLLRDMRLAVFQWMVDVGERTGTNNDEAATQKAQLRLCEMAATVRSTFDVEPIYHCQLLSSDADVMQFIVSGIHLRDNTPPYLKNTSPLFQQLLERDRRLSHAVAANLSQKADLKGLTNAIQSIWPAFFQRSEWELLLEPNDCWIHSRGNNGQEVHFNFLNSQLLVDGKPLSRLPSTFTTHSTYSRIFGSRILDVVPASGAQFAVRNYISDNEVLLSMISGELVVGTKYYGQQFELIPHYKLRQDLPTILVEDYAHWLNLSTRVIELRSLDNLWTPSATNSTIHFQDSFMKVQSVSGHGRLIDIRSRTARMIASRLGCLEHGQNMVMTHDTNNITIVQLPRYRLAFRLESRLLACQSLPGMFVDDNQSAGTLIGLRNQLVLRSSLDDDMREVLIPVGKVRFTRDEPRHTVVNIDIGTSRVRYYRYKIDSLLGRLVGNTDLYGRLYKVHLNAVTAFCLPDPLTGLTGTEQALLELQSSSCVSFQALDDGSLALLREIAQLTPTRVYYPLHLKVMQTVQWNCLPPTAQHDSFVKACQLITDFAVQLQVFDVSQSAAGFSTGHQSNLDLLNRAASRNFVHYRTQFQPIHHIDDAEYSSRDLMNSTMQGEHLVYKDAHLVMSWDSQLPTACNLWEMFGSWSDVSGPDKENTELSLSYIQSWMNGLPCDNWLTLYNLCRSKVLSRYQVLFTFCAMGYGPRGIQYRPLLPTLLGFATNQARFNISPPWWNGYNLSVGCEPNREQLQQTARDLSRQFDHTFAQDLSQHYSESGYEYDSRRRKQYNTLLDKEVSRAVNAVVSQWPCEDPSAARSSSYSLVRMYDFIDEVKPAFLGWYQNRDLCTFIAKVQMQLDAIRCSEGRSNSTATVYQFLPCLSSTRRCFSSDIDHRQLFLKNVPELVELPHSLSHLQSVSTKAHHGVARHESSALSSLFTDLEGPIRSRYAKNLHKSMDAFQNEPSQRLGPSTDAEVAVSQAGLWPCTTMRTLLQSIATANGGPDLSREWITVLHLLAKCVLLVQRSRRLLRLCLLQRYEELWKEMDTTISVVDSLKESDWLLIMIDNDFLVRPTQLAVADEMISPETSQNTVLQLNMGEGKSSVIVPMVTTKLADGDKLVRVVVLKPLAAQMFSLLVERLSSLTNRRIIYLPFSRDVRVNQTRIRTIQALYTEAMRSQAIIVSQPEHILSYQLMAVEHLLGTESHEDLARQLMESQLWLDENTRDVLDESDEILHVRYQLIYTMGTQQALENHPDRWTTVQQLLSLVRTCVQEVLDRYPQGIEIAPSDQRGAFPRLRILQSEAGNDLINTVTDHIISGDLDNCPFTLFSDVERCHLRQFLLDHLSSAEDIHQLKQRWHNALWKNLLLLRGLLGHGIIVYAFRDRRWRVDFGLDLRQDPPRTLLAVPYRAKDVPSLRAEFGHPDVAILLTCLSYYYGGLDCHQLRRCFELLYKLDNPKLEYETWAINANLTNFSDLSSINLQDSRQLEQQLFPLFQFNHATINFYLSQVVFPKAAKEFPEKLTMSGWDLARVKRHVTTGFSGTNDSQFILPTSIVQQNTQERLGTNAKVLAFLLQPENDSYIALQAVEGQPLSTRRIIDEICDMCDKVRVLLDVGAQILEMSNIEVVKYWLSQKPEVAAGIFFNDHDQLEVLTRDGSTEPLNLSPYLQQIGQCVVYLDDAHTRGTDLKLPANWKACVTLGPKVTKDRLVQGCMRMRKLGYGQSVVFMAPAEIDRAIRQYTRKREESRVSSEDVLRWAINETCNEIAHHVPHWVQQGVDYKDRSAAWASLTSADPRTALQPWLRPEARSLEEMYLDLTGNASDLNTRACSIPEIRDRCKDLGITSVTDPRVEEEQEREVSHEVEQEPQRQRPPKATAASHHVHQDVKKFIATGYIPPSSQVFSSLFSPLKDGTGALMSMPALRTKLFATNDFLTTIRTSSLGNGDYIRPVNWLVSGRDGVLVVLSPYEVNQLLPSIRESKNTNLHIYTPRTTQFMKSVDNLKFYCVPSLPQSWTAPSQTTIDLLNLAAGQLYFSAYEDYQRVCALLGVCTQEDQNKADVRPESDGFIPPENRVGWVREACLFEESPLSYLKVLTGFRRKGQTYSPTHLGKILHTRFLKQDDFKSD</sequence>
<evidence type="ECO:0000313" key="12">
    <source>
        <dbReference type="EMBL" id="KAK7040132.1"/>
    </source>
</evidence>
<dbReference type="PANTHER" id="PTHR13367:SF33">
    <property type="entry name" value="P-LOOP CONTAINING NUCLEOSIDE TRIPHOSPHATE HYDROLASE PROTEIN"/>
    <property type="match status" value="1"/>
</dbReference>
<evidence type="ECO:0000256" key="7">
    <source>
        <dbReference type="SAM" id="Coils"/>
    </source>
</evidence>